<keyword evidence="2" id="KW-1185">Reference proteome</keyword>
<evidence type="ECO:0000313" key="2">
    <source>
        <dbReference type="Proteomes" id="UP001497535"/>
    </source>
</evidence>
<comment type="caution">
    <text evidence="1">The sequence shown here is derived from an EMBL/GenBank/DDBJ whole genome shotgun (WGS) entry which is preliminary data.</text>
</comment>
<name>A0ACB1AJH4_MELEN</name>
<reference evidence="1" key="1">
    <citation type="submission" date="2023-11" db="EMBL/GenBank/DDBJ databases">
        <authorList>
            <person name="Poullet M."/>
        </authorList>
    </citation>
    <scope>NUCLEOTIDE SEQUENCE</scope>
    <source>
        <strain evidence="1">E1834</strain>
    </source>
</reference>
<dbReference type="Proteomes" id="UP001497535">
    <property type="component" value="Unassembled WGS sequence"/>
</dbReference>
<evidence type="ECO:0000313" key="1">
    <source>
        <dbReference type="EMBL" id="CAK5091669.1"/>
    </source>
</evidence>
<accession>A0ACB1AJH4</accession>
<gene>
    <name evidence="1" type="ORF">MENTE1834_LOCUS39519</name>
</gene>
<protein>
    <submittedName>
        <fullName evidence="1">Uncharacterized protein</fullName>
    </submittedName>
</protein>
<organism evidence="1 2">
    <name type="scientific">Meloidogyne enterolobii</name>
    <name type="common">Root-knot nematode worm</name>
    <name type="synonym">Meloidogyne mayaguensis</name>
    <dbReference type="NCBI Taxonomy" id="390850"/>
    <lineage>
        <taxon>Eukaryota</taxon>
        <taxon>Metazoa</taxon>
        <taxon>Ecdysozoa</taxon>
        <taxon>Nematoda</taxon>
        <taxon>Chromadorea</taxon>
        <taxon>Rhabditida</taxon>
        <taxon>Tylenchina</taxon>
        <taxon>Tylenchomorpha</taxon>
        <taxon>Tylenchoidea</taxon>
        <taxon>Meloidogynidae</taxon>
        <taxon>Meloidogyninae</taxon>
        <taxon>Meloidogyne</taxon>
    </lineage>
</organism>
<dbReference type="EMBL" id="CAVMJV010000089">
    <property type="protein sequence ID" value="CAK5091669.1"/>
    <property type="molecule type" value="Genomic_DNA"/>
</dbReference>
<sequence length="60" mass="6858">MFAIHSNRGKSRLSGFYRVLENFSGRVFLTVMQGFANRSSPVPELEPINVRNRFQDPNDG</sequence>
<proteinExistence type="predicted"/>